<dbReference type="PANTHER" id="PTHR33164:SF43">
    <property type="entry name" value="HTH-TYPE TRANSCRIPTIONAL REPRESSOR YETL"/>
    <property type="match status" value="1"/>
</dbReference>
<evidence type="ECO:0000259" key="5">
    <source>
        <dbReference type="PROSITE" id="PS50995"/>
    </source>
</evidence>
<dbReference type="GO" id="GO:0003700">
    <property type="term" value="F:DNA-binding transcription factor activity"/>
    <property type="evidence" value="ECO:0007669"/>
    <property type="project" value="InterPro"/>
</dbReference>
<dbReference type="Gene3D" id="1.10.10.10">
    <property type="entry name" value="Winged helix-like DNA-binding domain superfamily/Winged helix DNA-binding domain"/>
    <property type="match status" value="1"/>
</dbReference>
<dbReference type="RefSeq" id="WP_143124723.1">
    <property type="nucleotide sequence ID" value="NZ_VJMG01000018.1"/>
</dbReference>
<proteinExistence type="predicted"/>
<dbReference type="SUPFAM" id="SSF46785">
    <property type="entry name" value="Winged helix' DNA-binding domain"/>
    <property type="match status" value="1"/>
</dbReference>
<dbReference type="PROSITE" id="PS50995">
    <property type="entry name" value="HTH_MARR_2"/>
    <property type="match status" value="1"/>
</dbReference>
<dbReference type="EMBL" id="VJMG01000018">
    <property type="protein sequence ID" value="TRL39688.1"/>
    <property type="molecule type" value="Genomic_DNA"/>
</dbReference>
<dbReference type="InterPro" id="IPR011991">
    <property type="entry name" value="ArsR-like_HTH"/>
</dbReference>
<dbReference type="SMART" id="SM00347">
    <property type="entry name" value="HTH_MARR"/>
    <property type="match status" value="1"/>
</dbReference>
<dbReference type="AlphaFoldDB" id="A0A549TCP2"/>
<dbReference type="GO" id="GO:0046914">
    <property type="term" value="F:transition metal ion binding"/>
    <property type="evidence" value="ECO:0007669"/>
    <property type="project" value="InterPro"/>
</dbReference>
<organism evidence="6 7">
    <name type="scientific">Rhizobium straminoryzae</name>
    <dbReference type="NCBI Taxonomy" id="1387186"/>
    <lineage>
        <taxon>Bacteria</taxon>
        <taxon>Pseudomonadati</taxon>
        <taxon>Pseudomonadota</taxon>
        <taxon>Alphaproteobacteria</taxon>
        <taxon>Hyphomicrobiales</taxon>
        <taxon>Rhizobiaceae</taxon>
        <taxon>Rhizobium/Agrobacterium group</taxon>
        <taxon>Rhizobium</taxon>
    </lineage>
</organism>
<reference evidence="6 7" key="1">
    <citation type="submission" date="2019-07" db="EMBL/GenBank/DDBJ databases">
        <title>Ln-dependent methylotrophs.</title>
        <authorList>
            <person name="Tani A."/>
        </authorList>
    </citation>
    <scope>NUCLEOTIDE SEQUENCE [LARGE SCALE GENOMIC DNA]</scope>
    <source>
        <strain evidence="6 7">SM12</strain>
    </source>
</reference>
<dbReference type="PRINTS" id="PR00598">
    <property type="entry name" value="HTHMARR"/>
</dbReference>
<dbReference type="Proteomes" id="UP000316801">
    <property type="component" value="Unassembled WGS sequence"/>
</dbReference>
<dbReference type="InterPro" id="IPR000835">
    <property type="entry name" value="HTH_MarR-typ"/>
</dbReference>
<evidence type="ECO:0000313" key="7">
    <source>
        <dbReference type="Proteomes" id="UP000316801"/>
    </source>
</evidence>
<accession>A0A549TCP2</accession>
<protein>
    <submittedName>
        <fullName evidence="6">MarR family transcriptional regulator</fullName>
    </submittedName>
</protein>
<dbReference type="GO" id="GO:0003677">
    <property type="term" value="F:DNA binding"/>
    <property type="evidence" value="ECO:0007669"/>
    <property type="project" value="UniProtKB-KW"/>
</dbReference>
<feature type="domain" description="HTH marR-type" evidence="5">
    <location>
        <begin position="25"/>
        <end position="157"/>
    </location>
</feature>
<dbReference type="PROSITE" id="PS01117">
    <property type="entry name" value="HTH_MARR_1"/>
    <property type="match status" value="1"/>
</dbReference>
<dbReference type="InterPro" id="IPR022689">
    <property type="entry name" value="Iron_dep_repressor"/>
</dbReference>
<dbReference type="CDD" id="cd00090">
    <property type="entry name" value="HTH_ARSR"/>
    <property type="match status" value="1"/>
</dbReference>
<dbReference type="InterPro" id="IPR036388">
    <property type="entry name" value="WH-like_DNA-bd_sf"/>
</dbReference>
<dbReference type="SMART" id="SM00529">
    <property type="entry name" value="HTH_DTXR"/>
    <property type="match status" value="1"/>
</dbReference>
<gene>
    <name evidence="6" type="ORF">FNA46_08255</name>
</gene>
<dbReference type="GO" id="GO:0006950">
    <property type="term" value="P:response to stress"/>
    <property type="evidence" value="ECO:0007669"/>
    <property type="project" value="TreeGrafter"/>
</dbReference>
<keyword evidence="1" id="KW-0805">Transcription regulation</keyword>
<name>A0A549TCP2_9HYPH</name>
<keyword evidence="7" id="KW-1185">Reference proteome</keyword>
<sequence length="170" mass="18405">MSKKKGDKKDEKKEKGAKKKGSVSVGDLAPALTQAARSLRTALSRNLADGGLYAGQDGVILQLSQDPGLTPGQLAQRLGVKAPTMTRTVGRMEAQGFVERKPDGGDGRLIKVHLTEMGRQSVERIHRAIDDSSQLALQGFSEKEVRTLLKLLKALDRNLHGVEAPEPEEE</sequence>
<feature type="region of interest" description="Disordered" evidence="4">
    <location>
        <begin position="1"/>
        <end position="29"/>
    </location>
</feature>
<dbReference type="InterPro" id="IPR036390">
    <property type="entry name" value="WH_DNA-bd_sf"/>
</dbReference>
<evidence type="ECO:0000313" key="6">
    <source>
        <dbReference type="EMBL" id="TRL39688.1"/>
    </source>
</evidence>
<dbReference type="Pfam" id="PF12802">
    <property type="entry name" value="MarR_2"/>
    <property type="match status" value="1"/>
</dbReference>
<evidence type="ECO:0000256" key="2">
    <source>
        <dbReference type="ARBA" id="ARBA00023125"/>
    </source>
</evidence>
<evidence type="ECO:0000256" key="3">
    <source>
        <dbReference type="ARBA" id="ARBA00023163"/>
    </source>
</evidence>
<evidence type="ECO:0000256" key="4">
    <source>
        <dbReference type="SAM" id="MobiDB-lite"/>
    </source>
</evidence>
<comment type="caution">
    <text evidence="6">The sequence shown here is derived from an EMBL/GenBank/DDBJ whole genome shotgun (WGS) entry which is preliminary data.</text>
</comment>
<dbReference type="InterPro" id="IPR039422">
    <property type="entry name" value="MarR/SlyA-like"/>
</dbReference>
<keyword evidence="2" id="KW-0238">DNA-binding</keyword>
<dbReference type="PANTHER" id="PTHR33164">
    <property type="entry name" value="TRANSCRIPTIONAL REGULATOR, MARR FAMILY"/>
    <property type="match status" value="1"/>
</dbReference>
<dbReference type="InterPro" id="IPR023187">
    <property type="entry name" value="Tscrpt_reg_MarR-type_CS"/>
</dbReference>
<keyword evidence="3" id="KW-0804">Transcription</keyword>
<evidence type="ECO:0000256" key="1">
    <source>
        <dbReference type="ARBA" id="ARBA00023015"/>
    </source>
</evidence>